<dbReference type="Proteomes" id="UP000007174">
    <property type="component" value="Unassembled WGS sequence"/>
</dbReference>
<dbReference type="HOGENOM" id="CLU_948505_0_0_1"/>
<gene>
    <name evidence="1" type="ORF">CH063_03926</name>
</gene>
<dbReference type="EMBL" id="CACQ02008934">
    <property type="protein sequence ID" value="CCF46668.1"/>
    <property type="molecule type" value="Genomic_DNA"/>
</dbReference>
<dbReference type="AlphaFoldDB" id="H1W2F5"/>
<feature type="non-terminal residue" evidence="1">
    <location>
        <position position="1"/>
    </location>
</feature>
<accession>H1W2F5</accession>
<protein>
    <submittedName>
        <fullName evidence="1">Uncharacterized protein</fullName>
    </submittedName>
</protein>
<evidence type="ECO:0000313" key="2">
    <source>
        <dbReference type="Proteomes" id="UP000007174"/>
    </source>
</evidence>
<sequence length="294" mass="32472">TLTGGRASPDGSGRFVCRQEHQEQKRWKQALLFLFLSPSFSPAPPLRLRQDTQDRRGVSACWRPPLARPALFPWLYFLGFHLKLKLGWRQTDSTRLLLNEAGWVVLHRPFCPLSFHHILRPITSLASILHHQSYASRVSPTPASCVTPKPKGQVPWALAAPFVFSSSHSLTGLLHVVHYHPLPPHHRRCSPSCLSLSVLILLPARISTRTKAPASKRETPEIAPTAVGLQIGHASVTTTSKTDGHEQPQQHALSALQFITLPTLVRGAVQLHTSPCRATPGSTSLKLRPCRPGP</sequence>
<proteinExistence type="predicted"/>
<evidence type="ECO:0000313" key="1">
    <source>
        <dbReference type="EMBL" id="CCF46668.1"/>
    </source>
</evidence>
<reference evidence="2" key="1">
    <citation type="journal article" date="2012" name="Nat. Genet.">
        <title>Lifestyle transitions in plant pathogenic Colletotrichum fungi deciphered by genome and transcriptome analyses.</title>
        <authorList>
            <person name="O'Connell R.J."/>
            <person name="Thon M.R."/>
            <person name="Hacquard S."/>
            <person name="Amyotte S.G."/>
            <person name="Kleemann J."/>
            <person name="Torres M.F."/>
            <person name="Damm U."/>
            <person name="Buiate E.A."/>
            <person name="Epstein L."/>
            <person name="Alkan N."/>
            <person name="Altmueller J."/>
            <person name="Alvarado-Balderrama L."/>
            <person name="Bauser C.A."/>
            <person name="Becker C."/>
            <person name="Birren B.W."/>
            <person name="Chen Z."/>
            <person name="Choi J."/>
            <person name="Crouch J.A."/>
            <person name="Duvick J.P."/>
            <person name="Farman M.A."/>
            <person name="Gan P."/>
            <person name="Heiman D."/>
            <person name="Henrissat B."/>
            <person name="Howard R.J."/>
            <person name="Kabbage M."/>
            <person name="Koch C."/>
            <person name="Kracher B."/>
            <person name="Kubo Y."/>
            <person name="Law A.D."/>
            <person name="Lebrun M.-H."/>
            <person name="Lee Y.-H."/>
            <person name="Miyara I."/>
            <person name="Moore N."/>
            <person name="Neumann U."/>
            <person name="Nordstroem K."/>
            <person name="Panaccione D.G."/>
            <person name="Panstruga R."/>
            <person name="Place M."/>
            <person name="Proctor R.H."/>
            <person name="Prusky D."/>
            <person name="Rech G."/>
            <person name="Reinhardt R."/>
            <person name="Rollins J.A."/>
            <person name="Rounsley S."/>
            <person name="Schardl C.L."/>
            <person name="Schwartz D.C."/>
            <person name="Shenoy N."/>
            <person name="Shirasu K."/>
            <person name="Sikhakolli U.R."/>
            <person name="Stueber K."/>
            <person name="Sukno S.A."/>
            <person name="Sweigard J.A."/>
            <person name="Takano Y."/>
            <person name="Takahara H."/>
            <person name="Trail F."/>
            <person name="van der Does H.C."/>
            <person name="Voll L.M."/>
            <person name="Will I."/>
            <person name="Young S."/>
            <person name="Zeng Q."/>
            <person name="Zhang J."/>
            <person name="Zhou S."/>
            <person name="Dickman M.B."/>
            <person name="Schulze-Lefert P."/>
            <person name="Ver Loren van Themaat E."/>
            <person name="Ma L.-J."/>
            <person name="Vaillancourt L.J."/>
        </authorList>
    </citation>
    <scope>NUCLEOTIDE SEQUENCE [LARGE SCALE GENOMIC DNA]</scope>
    <source>
        <strain evidence="2">IMI 349063</strain>
    </source>
</reference>
<name>H1W2F5_COLHI</name>
<organism evidence="1 2">
    <name type="scientific">Colletotrichum higginsianum (strain IMI 349063)</name>
    <name type="common">Crucifer anthracnose fungus</name>
    <dbReference type="NCBI Taxonomy" id="759273"/>
    <lineage>
        <taxon>Eukaryota</taxon>
        <taxon>Fungi</taxon>
        <taxon>Dikarya</taxon>
        <taxon>Ascomycota</taxon>
        <taxon>Pezizomycotina</taxon>
        <taxon>Sordariomycetes</taxon>
        <taxon>Hypocreomycetidae</taxon>
        <taxon>Glomerellales</taxon>
        <taxon>Glomerellaceae</taxon>
        <taxon>Colletotrichum</taxon>
        <taxon>Colletotrichum destructivum species complex</taxon>
    </lineage>
</organism>